<comment type="cofactor">
    <cofactor evidence="9">
        <name>a divalent metal cation</name>
        <dbReference type="ChEBI" id="CHEBI:60240"/>
    </cofactor>
    <text evidence="9">Binds 1 divalent metal cation per subunit.</text>
</comment>
<organism evidence="11 12">
    <name type="scientific">Desulfoscipio geothermicus DSM 3669</name>
    <dbReference type="NCBI Taxonomy" id="1121426"/>
    <lineage>
        <taxon>Bacteria</taxon>
        <taxon>Bacillati</taxon>
        <taxon>Bacillota</taxon>
        <taxon>Clostridia</taxon>
        <taxon>Eubacteriales</taxon>
        <taxon>Desulfallaceae</taxon>
        <taxon>Desulfoscipio</taxon>
    </lineage>
</organism>
<dbReference type="GO" id="GO:0046872">
    <property type="term" value="F:metal ion binding"/>
    <property type="evidence" value="ECO:0007669"/>
    <property type="project" value="UniProtKB-UniRule"/>
</dbReference>
<feature type="binding site" evidence="9">
    <location>
        <position position="95"/>
    </location>
    <ligand>
        <name>a divalent metal cation</name>
        <dbReference type="ChEBI" id="CHEBI:60240"/>
    </ligand>
</feature>
<dbReference type="PANTHER" id="PTHR30457:SF12">
    <property type="entry name" value="5'_3'-NUCLEOTIDASE SURE"/>
    <property type="match status" value="1"/>
</dbReference>
<dbReference type="PANTHER" id="PTHR30457">
    <property type="entry name" value="5'-NUCLEOTIDASE SURE"/>
    <property type="match status" value="1"/>
</dbReference>
<dbReference type="GO" id="GO:0008253">
    <property type="term" value="F:5'-nucleotidase activity"/>
    <property type="evidence" value="ECO:0007669"/>
    <property type="project" value="UniProtKB-UniRule"/>
</dbReference>
<dbReference type="Gene3D" id="3.40.1210.10">
    <property type="entry name" value="Survival protein SurE-like phosphatase/nucleotidase"/>
    <property type="match status" value="1"/>
</dbReference>
<comment type="subcellular location">
    <subcellularLocation>
        <location evidence="3 9">Cytoplasm</location>
    </subcellularLocation>
</comment>
<dbReference type="FunFam" id="3.40.1210.10:FF:000001">
    <property type="entry name" value="5'/3'-nucleotidase SurE"/>
    <property type="match status" value="1"/>
</dbReference>
<dbReference type="InterPro" id="IPR002828">
    <property type="entry name" value="SurE-like_Pase/nucleotidase"/>
</dbReference>
<dbReference type="Proteomes" id="UP000199584">
    <property type="component" value="Unassembled WGS sequence"/>
</dbReference>
<evidence type="ECO:0000256" key="6">
    <source>
        <dbReference type="ARBA" id="ARBA00022723"/>
    </source>
</evidence>
<evidence type="ECO:0000256" key="8">
    <source>
        <dbReference type="ARBA" id="ARBA00022801"/>
    </source>
</evidence>
<dbReference type="Pfam" id="PF01975">
    <property type="entry name" value="SurE"/>
    <property type="match status" value="1"/>
</dbReference>
<dbReference type="GO" id="GO:0004309">
    <property type="term" value="F:exopolyphosphatase activity"/>
    <property type="evidence" value="ECO:0007669"/>
    <property type="project" value="TreeGrafter"/>
</dbReference>
<keyword evidence="6 9" id="KW-0479">Metal-binding</keyword>
<evidence type="ECO:0000259" key="10">
    <source>
        <dbReference type="Pfam" id="PF01975"/>
    </source>
</evidence>
<dbReference type="NCBIfam" id="TIGR00087">
    <property type="entry name" value="surE"/>
    <property type="match status" value="1"/>
</dbReference>
<name>A0A1I6DLS7_9FIRM</name>
<evidence type="ECO:0000256" key="4">
    <source>
        <dbReference type="ARBA" id="ARBA00011062"/>
    </source>
</evidence>
<dbReference type="InterPro" id="IPR030048">
    <property type="entry name" value="SurE"/>
</dbReference>
<dbReference type="HAMAP" id="MF_00060">
    <property type="entry name" value="SurE"/>
    <property type="match status" value="1"/>
</dbReference>
<keyword evidence="8 9" id="KW-0378">Hydrolase</keyword>
<evidence type="ECO:0000256" key="5">
    <source>
        <dbReference type="ARBA" id="ARBA00022490"/>
    </source>
</evidence>
<evidence type="ECO:0000256" key="1">
    <source>
        <dbReference type="ARBA" id="ARBA00000815"/>
    </source>
</evidence>
<comment type="similarity">
    <text evidence="4 9">Belongs to the SurE nucleotidase family.</text>
</comment>
<keyword evidence="7 9" id="KW-0547">Nucleotide-binding</keyword>
<keyword evidence="12" id="KW-1185">Reference proteome</keyword>
<evidence type="ECO:0000256" key="3">
    <source>
        <dbReference type="ARBA" id="ARBA00004496"/>
    </source>
</evidence>
<protein>
    <recommendedName>
        <fullName evidence="9">5'-nucleotidase SurE</fullName>
        <ecNumber evidence="9">3.1.3.5</ecNumber>
    </recommendedName>
    <alternativeName>
        <fullName evidence="9">Nucleoside 5'-monophosphate phosphohydrolase</fullName>
    </alternativeName>
</protein>
<dbReference type="AlphaFoldDB" id="A0A1I6DLS7"/>
<comment type="catalytic activity">
    <reaction evidence="1 9">
        <text>a ribonucleoside 5'-phosphate + H2O = a ribonucleoside + phosphate</text>
        <dbReference type="Rhea" id="RHEA:12484"/>
        <dbReference type="ChEBI" id="CHEBI:15377"/>
        <dbReference type="ChEBI" id="CHEBI:18254"/>
        <dbReference type="ChEBI" id="CHEBI:43474"/>
        <dbReference type="ChEBI" id="CHEBI:58043"/>
        <dbReference type="EC" id="3.1.3.5"/>
    </reaction>
</comment>
<dbReference type="GO" id="GO:0008254">
    <property type="term" value="F:3'-nucleotidase activity"/>
    <property type="evidence" value="ECO:0007669"/>
    <property type="project" value="TreeGrafter"/>
</dbReference>
<evidence type="ECO:0000256" key="2">
    <source>
        <dbReference type="ARBA" id="ARBA00001946"/>
    </source>
</evidence>
<dbReference type="STRING" id="39060.SAMN05660706_11354"/>
<evidence type="ECO:0000313" key="12">
    <source>
        <dbReference type="Proteomes" id="UP000199584"/>
    </source>
</evidence>
<dbReference type="NCBIfam" id="NF001490">
    <property type="entry name" value="PRK00346.1-4"/>
    <property type="match status" value="1"/>
</dbReference>
<accession>A0A1I6DLS7</accession>
<keyword evidence="5 9" id="KW-0963">Cytoplasm</keyword>
<sequence length="262" mass="28434">MRILLSNDDGIHAPGLAALRWALAPLGEVHVVAPDRERSGTGHGITVHKPLRPKQVKFTDGTFGWAVDGTPADCVKLAIEALLPQAPDIVVSGINHGPNLGTDVLYSGTVSAAIEGIINGFPAVAISLASYESGDFKYAAAFAGLIIPGLMKGNNTRECNLVNINVPPGKPRGIKVTRLGNRRYVNIFHKRVDPRGRTYYWMAGEPEDSVPENPAVEADVDVEAIKNKYVSVTPLHFDLTDFQAIHYLQDMIDGQEFNIFEL</sequence>
<dbReference type="InterPro" id="IPR036523">
    <property type="entry name" value="SurE-like_sf"/>
</dbReference>
<dbReference type="EC" id="3.1.3.5" evidence="9"/>
<evidence type="ECO:0000313" key="11">
    <source>
        <dbReference type="EMBL" id="SFR06400.1"/>
    </source>
</evidence>
<dbReference type="GO" id="GO:0000166">
    <property type="term" value="F:nucleotide binding"/>
    <property type="evidence" value="ECO:0007669"/>
    <property type="project" value="UniProtKB-KW"/>
</dbReference>
<evidence type="ECO:0000256" key="9">
    <source>
        <dbReference type="HAMAP-Rule" id="MF_00060"/>
    </source>
</evidence>
<feature type="domain" description="Survival protein SurE-like phosphatase/nucleotidase" evidence="10">
    <location>
        <begin position="3"/>
        <end position="185"/>
    </location>
</feature>
<dbReference type="SUPFAM" id="SSF64167">
    <property type="entry name" value="SurE-like"/>
    <property type="match status" value="1"/>
</dbReference>
<gene>
    <name evidence="9" type="primary">surE</name>
    <name evidence="11" type="ORF">SAMN05660706_11354</name>
</gene>
<feature type="binding site" evidence="9">
    <location>
        <position position="8"/>
    </location>
    <ligand>
        <name>a divalent metal cation</name>
        <dbReference type="ChEBI" id="CHEBI:60240"/>
    </ligand>
</feature>
<feature type="binding site" evidence="9">
    <location>
        <position position="9"/>
    </location>
    <ligand>
        <name>a divalent metal cation</name>
        <dbReference type="ChEBI" id="CHEBI:60240"/>
    </ligand>
</feature>
<comment type="cofactor">
    <cofactor evidence="2">
        <name>Mg(2+)</name>
        <dbReference type="ChEBI" id="CHEBI:18420"/>
    </cofactor>
</comment>
<dbReference type="RefSeq" id="WP_092483307.1">
    <property type="nucleotide sequence ID" value="NZ_FOYM01000013.1"/>
</dbReference>
<dbReference type="OrthoDB" id="9780815at2"/>
<feature type="binding site" evidence="9">
    <location>
        <position position="39"/>
    </location>
    <ligand>
        <name>a divalent metal cation</name>
        <dbReference type="ChEBI" id="CHEBI:60240"/>
    </ligand>
</feature>
<evidence type="ECO:0000256" key="7">
    <source>
        <dbReference type="ARBA" id="ARBA00022741"/>
    </source>
</evidence>
<proteinExistence type="inferred from homology"/>
<reference evidence="12" key="1">
    <citation type="submission" date="2016-10" db="EMBL/GenBank/DDBJ databases">
        <authorList>
            <person name="Varghese N."/>
            <person name="Submissions S."/>
        </authorList>
    </citation>
    <scope>NUCLEOTIDE SEQUENCE [LARGE SCALE GENOMIC DNA]</scope>
    <source>
        <strain evidence="12">DSM 3669</strain>
    </source>
</reference>
<dbReference type="EMBL" id="FOYM01000013">
    <property type="protein sequence ID" value="SFR06400.1"/>
    <property type="molecule type" value="Genomic_DNA"/>
</dbReference>
<dbReference type="NCBIfam" id="NF001492">
    <property type="entry name" value="PRK00346.2-2"/>
    <property type="match status" value="1"/>
</dbReference>
<dbReference type="GO" id="GO:0005737">
    <property type="term" value="C:cytoplasm"/>
    <property type="evidence" value="ECO:0007669"/>
    <property type="project" value="UniProtKB-SubCell"/>
</dbReference>
<comment type="function">
    <text evidence="9">Nucleotidase that shows phosphatase activity on nucleoside 5'-monophosphates.</text>
</comment>